<keyword evidence="1" id="KW-0812">Transmembrane</keyword>
<evidence type="ECO:0000256" key="1">
    <source>
        <dbReference type="SAM" id="Phobius"/>
    </source>
</evidence>
<evidence type="ECO:0000313" key="3">
    <source>
        <dbReference type="EMBL" id="MCC2150380.1"/>
    </source>
</evidence>
<keyword evidence="1" id="KW-0472">Membrane</keyword>
<feature type="domain" description="DUF218" evidence="2">
    <location>
        <begin position="93"/>
        <end position="233"/>
    </location>
</feature>
<feature type="transmembrane region" description="Helical" evidence="1">
    <location>
        <begin position="60"/>
        <end position="76"/>
    </location>
</feature>
<dbReference type="EMBL" id="JAJEQE010000074">
    <property type="protein sequence ID" value="MCC2150380.1"/>
    <property type="molecule type" value="Genomic_DNA"/>
</dbReference>
<keyword evidence="1" id="KW-1133">Transmembrane helix</keyword>
<comment type="caution">
    <text evidence="3">The sequence shown here is derived from an EMBL/GenBank/DDBJ whole genome shotgun (WGS) entry which is preliminary data.</text>
</comment>
<dbReference type="RefSeq" id="WP_248836091.1">
    <property type="nucleotide sequence ID" value="NZ_JAJEQE010000074.1"/>
</dbReference>
<dbReference type="Pfam" id="PF02698">
    <property type="entry name" value="DUF218"/>
    <property type="match status" value="1"/>
</dbReference>
<accession>A0ABS8EYU2</accession>
<sequence>MELILGILGLLCALYFALLVSIGMDFSWIWLVGAVLFWGIAAVHKYTVLHSIVIAKGLKIAVITVFAIGLLVFVIAEGCIVSRMSAEPKEDLDYMVVLGAQVHGERPSRALKLRLEKAAQEWERCGKPTLLLSGGQGDGESITEAECMKRFLVEKGIPEDKMILEDESVSTMENLQFCARLSDCKEKKTGIVSNNFHVYRALKLAKKQGYQDVCGVAAGSDWRYQIHYMVREAFALVKEKIKGNI</sequence>
<dbReference type="PANTHER" id="PTHR30336:SF4">
    <property type="entry name" value="ENVELOPE BIOGENESIS FACTOR ELYC"/>
    <property type="match status" value="1"/>
</dbReference>
<keyword evidence="4" id="KW-1185">Reference proteome</keyword>
<gene>
    <name evidence="3" type="ORF">LKD42_14210</name>
</gene>
<name>A0ABS8EYU2_9FIRM</name>
<dbReference type="PANTHER" id="PTHR30336">
    <property type="entry name" value="INNER MEMBRANE PROTEIN, PROBABLE PERMEASE"/>
    <property type="match status" value="1"/>
</dbReference>
<organism evidence="3 4">
    <name type="scientific">Hominisplanchenecus faecis</name>
    <dbReference type="NCBI Taxonomy" id="2885351"/>
    <lineage>
        <taxon>Bacteria</taxon>
        <taxon>Bacillati</taxon>
        <taxon>Bacillota</taxon>
        <taxon>Clostridia</taxon>
        <taxon>Lachnospirales</taxon>
        <taxon>Lachnospiraceae</taxon>
        <taxon>Hominisplanchenecus</taxon>
    </lineage>
</organism>
<evidence type="ECO:0000259" key="2">
    <source>
        <dbReference type="Pfam" id="PF02698"/>
    </source>
</evidence>
<dbReference type="InterPro" id="IPR051599">
    <property type="entry name" value="Cell_Envelope_Assoc"/>
</dbReference>
<dbReference type="Gene3D" id="3.40.50.620">
    <property type="entry name" value="HUPs"/>
    <property type="match status" value="1"/>
</dbReference>
<protein>
    <submittedName>
        <fullName evidence="3">YdcF family protein</fullName>
    </submittedName>
</protein>
<feature type="transmembrane region" description="Helical" evidence="1">
    <location>
        <begin position="29"/>
        <end position="48"/>
    </location>
</feature>
<dbReference type="InterPro" id="IPR003848">
    <property type="entry name" value="DUF218"/>
</dbReference>
<dbReference type="Proteomes" id="UP001299235">
    <property type="component" value="Unassembled WGS sequence"/>
</dbReference>
<dbReference type="CDD" id="cd06259">
    <property type="entry name" value="YdcF-like"/>
    <property type="match status" value="1"/>
</dbReference>
<evidence type="ECO:0000313" key="4">
    <source>
        <dbReference type="Proteomes" id="UP001299235"/>
    </source>
</evidence>
<proteinExistence type="predicted"/>
<reference evidence="3 4" key="1">
    <citation type="submission" date="2021-10" db="EMBL/GenBank/DDBJ databases">
        <title>Anaerobic single-cell dispensing facilitates the cultivation of human gut bacteria.</title>
        <authorList>
            <person name="Afrizal A."/>
        </authorList>
    </citation>
    <scope>NUCLEOTIDE SEQUENCE [LARGE SCALE GENOMIC DNA]</scope>
    <source>
        <strain evidence="3 4">CLA-AA-H246</strain>
    </source>
</reference>
<dbReference type="InterPro" id="IPR014729">
    <property type="entry name" value="Rossmann-like_a/b/a_fold"/>
</dbReference>